<evidence type="ECO:0000256" key="4">
    <source>
        <dbReference type="ARBA" id="ARBA00023157"/>
    </source>
</evidence>
<dbReference type="Pfam" id="PF07645">
    <property type="entry name" value="EGF_CA"/>
    <property type="match status" value="7"/>
</dbReference>
<dbReference type="PROSITE" id="PS01186">
    <property type="entry name" value="EGF_2"/>
    <property type="match status" value="1"/>
</dbReference>
<dbReference type="SUPFAM" id="SSF57184">
    <property type="entry name" value="Growth factor receptor domain"/>
    <property type="match status" value="3"/>
</dbReference>
<dbReference type="CDD" id="cd00054">
    <property type="entry name" value="EGF_CA"/>
    <property type="match status" value="3"/>
</dbReference>
<evidence type="ECO:0000256" key="2">
    <source>
        <dbReference type="ARBA" id="ARBA00022729"/>
    </source>
</evidence>
<dbReference type="SMART" id="SM00181">
    <property type="entry name" value="EGF"/>
    <property type="match status" value="8"/>
</dbReference>
<comment type="caution">
    <text evidence="6">Lacks conserved residue(s) required for the propagation of feature annotation.</text>
</comment>
<accession>A0A9J6BH90</accession>
<dbReference type="InterPro" id="IPR000152">
    <property type="entry name" value="EGF-type_Asp/Asn_hydroxyl_site"/>
</dbReference>
<gene>
    <name evidence="9" type="ORF">PVAND_016803</name>
</gene>
<evidence type="ECO:0000313" key="9">
    <source>
        <dbReference type="EMBL" id="KAG5668883.1"/>
    </source>
</evidence>
<dbReference type="PROSITE" id="PS50026">
    <property type="entry name" value="EGF_3"/>
    <property type="match status" value="2"/>
</dbReference>
<keyword evidence="3" id="KW-0677">Repeat</keyword>
<evidence type="ECO:0000256" key="1">
    <source>
        <dbReference type="ARBA" id="ARBA00022536"/>
    </source>
</evidence>
<evidence type="ECO:0000256" key="6">
    <source>
        <dbReference type="PROSITE-ProRule" id="PRU00076"/>
    </source>
</evidence>
<protein>
    <recommendedName>
        <fullName evidence="8">EGF-like domain-containing protein</fullName>
    </recommendedName>
</protein>
<comment type="caution">
    <text evidence="9">The sequence shown here is derived from an EMBL/GenBank/DDBJ whole genome shotgun (WGS) entry which is preliminary data.</text>
</comment>
<evidence type="ECO:0000256" key="3">
    <source>
        <dbReference type="ARBA" id="ARBA00022737"/>
    </source>
</evidence>
<dbReference type="PANTHER" id="PTHR24034:SF209">
    <property type="entry name" value="EGF-LIKE DOMAIN-CONTAINING PROTEIN"/>
    <property type="match status" value="1"/>
</dbReference>
<organism evidence="9 10">
    <name type="scientific">Polypedilum vanderplanki</name>
    <name type="common">Sleeping chironomid midge</name>
    <dbReference type="NCBI Taxonomy" id="319348"/>
    <lineage>
        <taxon>Eukaryota</taxon>
        <taxon>Metazoa</taxon>
        <taxon>Ecdysozoa</taxon>
        <taxon>Arthropoda</taxon>
        <taxon>Hexapoda</taxon>
        <taxon>Insecta</taxon>
        <taxon>Pterygota</taxon>
        <taxon>Neoptera</taxon>
        <taxon>Endopterygota</taxon>
        <taxon>Diptera</taxon>
        <taxon>Nematocera</taxon>
        <taxon>Chironomoidea</taxon>
        <taxon>Chironomidae</taxon>
        <taxon>Chironominae</taxon>
        <taxon>Polypedilum</taxon>
        <taxon>Polypedilum</taxon>
    </lineage>
</organism>
<dbReference type="InterPro" id="IPR009030">
    <property type="entry name" value="Growth_fac_rcpt_cys_sf"/>
</dbReference>
<dbReference type="GO" id="GO:0005509">
    <property type="term" value="F:calcium ion binding"/>
    <property type="evidence" value="ECO:0007669"/>
    <property type="project" value="InterPro"/>
</dbReference>
<feature type="chain" id="PRO_5039903779" description="EGF-like domain-containing protein" evidence="7">
    <location>
        <begin position="23"/>
        <end position="801"/>
    </location>
</feature>
<proteinExistence type="predicted"/>
<dbReference type="SMART" id="SM00179">
    <property type="entry name" value="EGF_CA"/>
    <property type="match status" value="8"/>
</dbReference>
<dbReference type="PROSITE" id="PS00010">
    <property type="entry name" value="ASX_HYDROXYL"/>
    <property type="match status" value="3"/>
</dbReference>
<feature type="domain" description="EGF-like" evidence="8">
    <location>
        <begin position="566"/>
        <end position="605"/>
    </location>
</feature>
<evidence type="ECO:0000259" key="8">
    <source>
        <dbReference type="PROSITE" id="PS50026"/>
    </source>
</evidence>
<keyword evidence="5" id="KW-0325">Glycoprotein</keyword>
<keyword evidence="4" id="KW-1015">Disulfide bond</keyword>
<dbReference type="Proteomes" id="UP001107558">
    <property type="component" value="Chromosome 4"/>
</dbReference>
<feature type="domain" description="EGF-like" evidence="8">
    <location>
        <begin position="486"/>
        <end position="522"/>
    </location>
</feature>
<dbReference type="InterPro" id="IPR001881">
    <property type="entry name" value="EGF-like_Ca-bd_dom"/>
</dbReference>
<dbReference type="InterPro" id="IPR000742">
    <property type="entry name" value="EGF"/>
</dbReference>
<evidence type="ECO:0000313" key="10">
    <source>
        <dbReference type="Proteomes" id="UP001107558"/>
    </source>
</evidence>
<dbReference type="Gene3D" id="2.10.25.10">
    <property type="entry name" value="Laminin"/>
    <property type="match status" value="9"/>
</dbReference>
<dbReference type="AlphaFoldDB" id="A0A9J6BH90"/>
<evidence type="ECO:0000256" key="5">
    <source>
        <dbReference type="ARBA" id="ARBA00023180"/>
    </source>
</evidence>
<evidence type="ECO:0000256" key="7">
    <source>
        <dbReference type="SAM" id="SignalP"/>
    </source>
</evidence>
<dbReference type="InterPro" id="IPR050751">
    <property type="entry name" value="ECM_structural_protein"/>
</dbReference>
<dbReference type="InterPro" id="IPR018097">
    <property type="entry name" value="EGF_Ca-bd_CS"/>
</dbReference>
<feature type="signal peptide" evidence="7">
    <location>
        <begin position="1"/>
        <end position="22"/>
    </location>
</feature>
<dbReference type="InterPro" id="IPR049883">
    <property type="entry name" value="NOTCH1_EGF-like"/>
</dbReference>
<dbReference type="PROSITE" id="PS01187">
    <property type="entry name" value="EGF_CA"/>
    <property type="match status" value="5"/>
</dbReference>
<name>A0A9J6BH90_POLVA</name>
<dbReference type="OrthoDB" id="283575at2759"/>
<keyword evidence="10" id="KW-1185">Reference proteome</keyword>
<dbReference type="SUPFAM" id="SSF57196">
    <property type="entry name" value="EGF/Laminin"/>
    <property type="match status" value="2"/>
</dbReference>
<dbReference type="FunFam" id="2.10.25.10:FF:000005">
    <property type="entry name" value="Fibrillin 2"/>
    <property type="match status" value="2"/>
</dbReference>
<dbReference type="EMBL" id="JADBJN010000004">
    <property type="protein sequence ID" value="KAG5668883.1"/>
    <property type="molecule type" value="Genomic_DNA"/>
</dbReference>
<dbReference type="PANTHER" id="PTHR24034">
    <property type="entry name" value="EGF-LIKE DOMAIN-CONTAINING PROTEIN"/>
    <property type="match status" value="1"/>
</dbReference>
<reference evidence="9" key="1">
    <citation type="submission" date="2021-03" db="EMBL/GenBank/DDBJ databases">
        <title>Chromosome level genome of the anhydrobiotic midge Polypedilum vanderplanki.</title>
        <authorList>
            <person name="Yoshida Y."/>
            <person name="Kikawada T."/>
            <person name="Gusev O."/>
        </authorList>
    </citation>
    <scope>NUCLEOTIDE SEQUENCE</scope>
    <source>
        <strain evidence="9">NIAS01</strain>
        <tissue evidence="9">Whole body or cell culture</tissue>
    </source>
</reference>
<sequence length="801" mass="91711">MKRLKDLLLLFVIFSAVGSIQCFKIENSKTINECCSFGKSHAASKNCKYFQYPFHNVPTSLHNLCHQKIIECCEKKRDIDDCNEGNDAAHLNKSCLSAKRKFTTCCIECRNGMELAKHGRECEVTSKNVDPLEAMSRTKCCKELILSSEEEKGIGEENDSYSDESIENDQTFMASSFNSGHKKEPCGDNHYCDHNCIIEGGLQKCTCNFGFELQYDGKTCKPIQENKEKIVKKCEKGFFLSDFGICEDINECEIEHNGCGENSVCNNRIGYYECLPKEICSNGFRFNMEMKQCEDINECREFLHNCKHDQNCNNTIGSFFCSDKCPQYECNIFTEDVVYKSRTRPTTIRTTTATVNKNWNIFRRPSTTTTTIAPKQTTKIITVYGEGCYKGFERNERGACVDINECLINPCPSHLSCFNYNGGYSCRKSSCPYGFRPNGTDCVYINNCESNPCPYGYECIDLLNNHTCKIKNCQHGFRFFNGDCVDINECERSNLCKHGTCYNTQGSYECYCNSGFKKDHNGHCIDINECEKSPCDQKCYNTFGSFRCGCDHGYRVSSRDNRTCKDINECEEFGKDICLGQCLNIPGSYECQCPNGFKKEGIYCTDIDECAEDPEICGNKDDFCLNFAGSYKCMERACPDDYKLVHDGDRKYCRIKMLRGYENDDEICQKTWNYNHMFIAKVANCSAPQRLVAFTFLFMENLEFNIDDVNVLSIGQNVKEAEFDDFGIEKGTTNFELIQHNQLDGPQEVEINVSIKRNINGKIHYIQATKVFIVVSEFPFLRYYNKIMKYQTKYCPYGCNE</sequence>
<keyword evidence="2 7" id="KW-0732">Signal</keyword>
<keyword evidence="1 6" id="KW-0245">EGF-like domain</keyword>